<dbReference type="SUPFAM" id="SSF54001">
    <property type="entry name" value="Cysteine proteinases"/>
    <property type="match status" value="1"/>
</dbReference>
<gene>
    <name evidence="3" type="ORF">GK091_14405</name>
</gene>
<evidence type="ECO:0000256" key="1">
    <source>
        <dbReference type="ARBA" id="ARBA00006547"/>
    </source>
</evidence>
<dbReference type="InterPro" id="IPR001447">
    <property type="entry name" value="Arylamine_N-AcTrfase"/>
</dbReference>
<keyword evidence="3" id="KW-0808">Transferase</keyword>
<organism evidence="3 4">
    <name type="scientific">Spirosoma agri</name>
    <dbReference type="NCBI Taxonomy" id="1987381"/>
    <lineage>
        <taxon>Bacteria</taxon>
        <taxon>Pseudomonadati</taxon>
        <taxon>Bacteroidota</taxon>
        <taxon>Cytophagia</taxon>
        <taxon>Cytophagales</taxon>
        <taxon>Cytophagaceae</taxon>
        <taxon>Spirosoma</taxon>
    </lineage>
</organism>
<dbReference type="PANTHER" id="PTHR11786:SF0">
    <property type="entry name" value="ARYLAMINE N-ACETYLTRANSFERASE 4-RELATED"/>
    <property type="match status" value="1"/>
</dbReference>
<proteinExistence type="inferred from homology"/>
<evidence type="ECO:0000313" key="4">
    <source>
        <dbReference type="Proteomes" id="UP000477386"/>
    </source>
</evidence>
<dbReference type="RefSeq" id="WP_164039402.1">
    <property type="nucleotide sequence ID" value="NZ_JAAGNZ010000001.1"/>
</dbReference>
<dbReference type="InterPro" id="IPR053710">
    <property type="entry name" value="Arylamine_NAT_domain_sf"/>
</dbReference>
<comment type="similarity">
    <text evidence="1 2">Belongs to the arylamine N-acetyltransferase family.</text>
</comment>
<dbReference type="Pfam" id="PF00797">
    <property type="entry name" value="Acetyltransf_2"/>
    <property type="match status" value="1"/>
</dbReference>
<comment type="caution">
    <text evidence="3">The sequence shown here is derived from an EMBL/GenBank/DDBJ whole genome shotgun (WGS) entry which is preliminary data.</text>
</comment>
<evidence type="ECO:0000256" key="2">
    <source>
        <dbReference type="RuleBase" id="RU003452"/>
    </source>
</evidence>
<dbReference type="AlphaFoldDB" id="A0A6M0III1"/>
<keyword evidence="4" id="KW-1185">Reference proteome</keyword>
<sequence>MDIKAYLNRIRYTGELETTLATLQALHYQHLLAVPLENLNTQYGQAIVLEPDALFDKIVTQRRGGFCYELNGLFYELLRAIGFQVKRISGRVYDPGNGYNDEFDHLANIVHIDGSDWLVDVGFGRRFPLHPMPLTLNQTHEDRTGRYQLSRYDADYLCVEQQDEAGDWIPAYRFTETARELTDFSAMCWFHQTSPDSYFTQNKLCTIVIPTGRITLTDRTLKITMPDRVVEQPVVDQNDFERLLLDYFGIDVKAFTGNRELVQSVT</sequence>
<dbReference type="PRINTS" id="PR01543">
    <property type="entry name" value="ANATRNSFRASE"/>
</dbReference>
<dbReference type="Gene3D" id="3.30.2140.20">
    <property type="match status" value="1"/>
</dbReference>
<dbReference type="PANTHER" id="PTHR11786">
    <property type="entry name" value="N-HYDROXYARYLAMINE O-ACETYLTRANSFERASE"/>
    <property type="match status" value="1"/>
</dbReference>
<reference evidence="3 4" key="1">
    <citation type="submission" date="2020-02" db="EMBL/GenBank/DDBJ databases">
        <title>Draft genome sequence of two Spirosoma agri KCTC 52727 and Spirosoma terrae KCTC 52035.</title>
        <authorList>
            <person name="Rojas J."/>
            <person name="Ambika Manirajan B."/>
            <person name="Ratering S."/>
            <person name="Suarez C."/>
            <person name="Schnell S."/>
        </authorList>
    </citation>
    <scope>NUCLEOTIDE SEQUENCE [LARGE SCALE GENOMIC DNA]</scope>
    <source>
        <strain evidence="3 4">KCTC 52727</strain>
    </source>
</reference>
<protein>
    <submittedName>
        <fullName evidence="3">Arylamine N-acetyltransferase</fullName>
    </submittedName>
</protein>
<dbReference type="EMBL" id="JAAGNZ010000001">
    <property type="protein sequence ID" value="NEU68080.1"/>
    <property type="molecule type" value="Genomic_DNA"/>
</dbReference>
<dbReference type="InterPro" id="IPR038765">
    <property type="entry name" value="Papain-like_cys_pep_sf"/>
</dbReference>
<dbReference type="Proteomes" id="UP000477386">
    <property type="component" value="Unassembled WGS sequence"/>
</dbReference>
<dbReference type="GO" id="GO:0016407">
    <property type="term" value="F:acetyltransferase activity"/>
    <property type="evidence" value="ECO:0007669"/>
    <property type="project" value="InterPro"/>
</dbReference>
<evidence type="ECO:0000313" key="3">
    <source>
        <dbReference type="EMBL" id="NEU68080.1"/>
    </source>
</evidence>
<name>A0A6M0III1_9BACT</name>
<accession>A0A6M0III1</accession>